<organism evidence="1 2">
    <name type="scientific">Rhizocola hellebori</name>
    <dbReference type="NCBI Taxonomy" id="1392758"/>
    <lineage>
        <taxon>Bacteria</taxon>
        <taxon>Bacillati</taxon>
        <taxon>Actinomycetota</taxon>
        <taxon>Actinomycetes</taxon>
        <taxon>Micromonosporales</taxon>
        <taxon>Micromonosporaceae</taxon>
        <taxon>Rhizocola</taxon>
    </lineage>
</organism>
<reference evidence="1" key="1">
    <citation type="submission" date="2021-01" db="EMBL/GenBank/DDBJ databases">
        <title>Whole genome shotgun sequence of Rhizocola hellebori NBRC 109834.</title>
        <authorList>
            <person name="Komaki H."/>
            <person name="Tamura T."/>
        </authorList>
    </citation>
    <scope>NUCLEOTIDE SEQUENCE</scope>
    <source>
        <strain evidence="1">NBRC 109834</strain>
    </source>
</reference>
<keyword evidence="2" id="KW-1185">Reference proteome</keyword>
<sequence length="55" mass="5097">MAIACPGGTGLDAGALAAAGGGTNAKVTSAETPTANDLNTFIRDAPQIVGVPGGG</sequence>
<evidence type="ECO:0000313" key="2">
    <source>
        <dbReference type="Proteomes" id="UP000612899"/>
    </source>
</evidence>
<dbReference type="EMBL" id="BONY01000037">
    <property type="protein sequence ID" value="GIH07538.1"/>
    <property type="molecule type" value="Genomic_DNA"/>
</dbReference>
<dbReference type="AlphaFoldDB" id="A0A8J3QD67"/>
<comment type="caution">
    <text evidence="1">The sequence shown here is derived from an EMBL/GenBank/DDBJ whole genome shotgun (WGS) entry which is preliminary data.</text>
</comment>
<dbReference type="Proteomes" id="UP000612899">
    <property type="component" value="Unassembled WGS sequence"/>
</dbReference>
<accession>A0A8J3QD67</accession>
<gene>
    <name evidence="1" type="ORF">Rhe02_56050</name>
</gene>
<evidence type="ECO:0000313" key="1">
    <source>
        <dbReference type="EMBL" id="GIH07538.1"/>
    </source>
</evidence>
<protein>
    <submittedName>
        <fullName evidence="1">Uncharacterized protein</fullName>
    </submittedName>
</protein>
<proteinExistence type="predicted"/>
<name>A0A8J3QD67_9ACTN</name>